<name>A0A0G1VR53_9BACT</name>
<evidence type="ECO:0000256" key="1">
    <source>
        <dbReference type="ARBA" id="ARBA00001966"/>
    </source>
</evidence>
<keyword evidence="3" id="KW-0479">Metal-binding</keyword>
<keyword evidence="2" id="KW-0949">S-adenosyl-L-methionine</keyword>
<dbReference type="GO" id="GO:0005829">
    <property type="term" value="C:cytosol"/>
    <property type="evidence" value="ECO:0007669"/>
    <property type="project" value="TreeGrafter"/>
</dbReference>
<dbReference type="InterPro" id="IPR051198">
    <property type="entry name" value="BchE-like"/>
</dbReference>
<evidence type="ECO:0000256" key="4">
    <source>
        <dbReference type="ARBA" id="ARBA00023004"/>
    </source>
</evidence>
<dbReference type="InterPro" id="IPR006638">
    <property type="entry name" value="Elp3/MiaA/NifB-like_rSAM"/>
</dbReference>
<dbReference type="InterPro" id="IPR036724">
    <property type="entry name" value="Cobalamin-bd_sf"/>
</dbReference>
<comment type="caution">
    <text evidence="8">The sequence shown here is derived from an EMBL/GenBank/DDBJ whole genome shotgun (WGS) entry which is preliminary data.</text>
</comment>
<dbReference type="Gene3D" id="3.40.50.280">
    <property type="entry name" value="Cobalamin-binding domain"/>
    <property type="match status" value="1"/>
</dbReference>
<dbReference type="PROSITE" id="PS51918">
    <property type="entry name" value="RADICAL_SAM"/>
    <property type="match status" value="1"/>
</dbReference>
<dbReference type="CDD" id="cd01335">
    <property type="entry name" value="Radical_SAM"/>
    <property type="match status" value="1"/>
</dbReference>
<dbReference type="InterPro" id="IPR007197">
    <property type="entry name" value="rSAM"/>
</dbReference>
<dbReference type="CDD" id="cd02068">
    <property type="entry name" value="radical_SAM_B12_BD"/>
    <property type="match status" value="1"/>
</dbReference>
<dbReference type="InterPro" id="IPR023404">
    <property type="entry name" value="rSAM_horseshoe"/>
</dbReference>
<dbReference type="GO" id="GO:0031419">
    <property type="term" value="F:cobalamin binding"/>
    <property type="evidence" value="ECO:0007669"/>
    <property type="project" value="InterPro"/>
</dbReference>
<dbReference type="AlphaFoldDB" id="A0A0G1VR53"/>
<evidence type="ECO:0000313" key="8">
    <source>
        <dbReference type="EMBL" id="KKW08941.1"/>
    </source>
</evidence>
<dbReference type="PROSITE" id="PS51332">
    <property type="entry name" value="B12_BINDING"/>
    <property type="match status" value="1"/>
</dbReference>
<dbReference type="Proteomes" id="UP000033965">
    <property type="component" value="Unassembled WGS sequence"/>
</dbReference>
<dbReference type="GO" id="GO:0046872">
    <property type="term" value="F:metal ion binding"/>
    <property type="evidence" value="ECO:0007669"/>
    <property type="project" value="UniProtKB-KW"/>
</dbReference>
<evidence type="ECO:0000256" key="5">
    <source>
        <dbReference type="ARBA" id="ARBA00023014"/>
    </source>
</evidence>
<feature type="domain" description="Radical SAM core" evidence="7">
    <location>
        <begin position="185"/>
        <end position="425"/>
    </location>
</feature>
<dbReference type="SFLD" id="SFLDG01082">
    <property type="entry name" value="B12-binding_domain_containing"/>
    <property type="match status" value="1"/>
</dbReference>
<gene>
    <name evidence="8" type="ORF">UY44_C0006G0026</name>
</gene>
<sequence length="542" mass="62673">MRVTFVAMGFEQLAISQLSSIAKCHGHEVRLAFSASTFNDRYNLSIPQLAPFFNDRQEVIQAIKDQKPDVLAFSVLTGTYQWMLSIAQEAKALFPDVKTIFGGVHASAVPQRVLAQPQVDFVVVGEGDIAFPLILKAMEEGPTAEPIINTRFKRPNGEIIQGRQAGFIQDLDALPIFDKVLWEDHIRIGDLYLTMGSRGCPYRCTFCFNSFYAKLPEEKKGKYVRQRSVEHMMYELRLAKRRYKLRRINFEDDVFTVDKKWILEFTRQYKKEIDVPFQCLTHPTYMDDDIAKWLSEAGCRYIQLGVQTMDDNYKYQTIKRYEKSDHVEKALDIMRKYHLRVKCDHMFGLPGEPEEAQETALKLYINHPPHRIQTFWTNILPGTEMVQQALDMGLVTQPDVDRLNDGLGFDFFRSANTVQDKKKIKRYKAYEVFFKLIPVLPDSLRRRLKPKFFEMLPMPLCSLLSFIVDASFGLISGNPTHVAYAKHNLYHIRRFFWGKLGLKTPPATRPLTSEPFIYTMPRKSPAPLQEVQQTKPETVPSV</sequence>
<dbReference type="SFLD" id="SFLDS00029">
    <property type="entry name" value="Radical_SAM"/>
    <property type="match status" value="1"/>
</dbReference>
<comment type="cofactor">
    <cofactor evidence="1">
        <name>[4Fe-4S] cluster</name>
        <dbReference type="ChEBI" id="CHEBI:49883"/>
    </cofactor>
</comment>
<dbReference type="Gene3D" id="3.80.30.20">
    <property type="entry name" value="tm_1862 like domain"/>
    <property type="match status" value="1"/>
</dbReference>
<accession>A0A0G1VR53</accession>
<keyword evidence="4" id="KW-0408">Iron</keyword>
<dbReference type="Pfam" id="PF04055">
    <property type="entry name" value="Radical_SAM"/>
    <property type="match status" value="1"/>
</dbReference>
<dbReference type="SUPFAM" id="SSF52242">
    <property type="entry name" value="Cobalamin (vitamin B12)-binding domain"/>
    <property type="match status" value="1"/>
</dbReference>
<dbReference type="Pfam" id="PF02310">
    <property type="entry name" value="B12-binding"/>
    <property type="match status" value="1"/>
</dbReference>
<evidence type="ECO:0000256" key="2">
    <source>
        <dbReference type="ARBA" id="ARBA00022691"/>
    </source>
</evidence>
<dbReference type="PANTHER" id="PTHR43409">
    <property type="entry name" value="ANAEROBIC MAGNESIUM-PROTOPORPHYRIN IX MONOMETHYL ESTER CYCLASE-RELATED"/>
    <property type="match status" value="1"/>
</dbReference>
<organism evidence="8 9">
    <name type="scientific">Candidatus Kaiserbacteria bacterium GW2011_GWA2_49_19</name>
    <dbReference type="NCBI Taxonomy" id="1618669"/>
    <lineage>
        <taxon>Bacteria</taxon>
        <taxon>Candidatus Kaiseribacteriota</taxon>
    </lineage>
</organism>
<reference evidence="8 9" key="1">
    <citation type="journal article" date="2015" name="Nature">
        <title>rRNA introns, odd ribosomes, and small enigmatic genomes across a large radiation of phyla.</title>
        <authorList>
            <person name="Brown C.T."/>
            <person name="Hug L.A."/>
            <person name="Thomas B.C."/>
            <person name="Sharon I."/>
            <person name="Castelle C.J."/>
            <person name="Singh A."/>
            <person name="Wilkins M.J."/>
            <person name="Williams K.H."/>
            <person name="Banfield J.F."/>
        </authorList>
    </citation>
    <scope>NUCLEOTIDE SEQUENCE [LARGE SCALE GENOMIC DNA]</scope>
</reference>
<dbReference type="InterPro" id="IPR006158">
    <property type="entry name" value="Cobalamin-bd"/>
</dbReference>
<proteinExistence type="predicted"/>
<keyword evidence="5" id="KW-0411">Iron-sulfur</keyword>
<dbReference type="GO" id="GO:0003824">
    <property type="term" value="F:catalytic activity"/>
    <property type="evidence" value="ECO:0007669"/>
    <property type="project" value="InterPro"/>
</dbReference>
<evidence type="ECO:0000313" key="9">
    <source>
        <dbReference type="Proteomes" id="UP000033965"/>
    </source>
</evidence>
<evidence type="ECO:0000259" key="7">
    <source>
        <dbReference type="PROSITE" id="PS51918"/>
    </source>
</evidence>
<dbReference type="GO" id="GO:0051539">
    <property type="term" value="F:4 iron, 4 sulfur cluster binding"/>
    <property type="evidence" value="ECO:0007669"/>
    <property type="project" value="UniProtKB-KW"/>
</dbReference>
<dbReference type="SUPFAM" id="SSF102114">
    <property type="entry name" value="Radical SAM enzymes"/>
    <property type="match status" value="1"/>
</dbReference>
<dbReference type="InterPro" id="IPR058240">
    <property type="entry name" value="rSAM_sf"/>
</dbReference>
<feature type="domain" description="B12-binding" evidence="6">
    <location>
        <begin position="1"/>
        <end position="145"/>
    </location>
</feature>
<dbReference type="InterPro" id="IPR034466">
    <property type="entry name" value="Methyltransferase_Class_B"/>
</dbReference>
<protein>
    <submittedName>
        <fullName evidence="8">Radical SAM domain protein</fullName>
    </submittedName>
</protein>
<dbReference type="SMART" id="SM00729">
    <property type="entry name" value="Elp3"/>
    <property type="match status" value="1"/>
</dbReference>
<evidence type="ECO:0000259" key="6">
    <source>
        <dbReference type="PROSITE" id="PS51332"/>
    </source>
</evidence>
<evidence type="ECO:0000256" key="3">
    <source>
        <dbReference type="ARBA" id="ARBA00022723"/>
    </source>
</evidence>
<dbReference type="PANTHER" id="PTHR43409:SF16">
    <property type="entry name" value="SLR0320 PROTEIN"/>
    <property type="match status" value="1"/>
</dbReference>
<dbReference type="SFLD" id="SFLDG01123">
    <property type="entry name" value="methyltransferase_(Class_B)"/>
    <property type="match status" value="1"/>
</dbReference>
<dbReference type="EMBL" id="LCPZ01000006">
    <property type="protein sequence ID" value="KKW08941.1"/>
    <property type="molecule type" value="Genomic_DNA"/>
</dbReference>